<evidence type="ECO:0008006" key="5">
    <source>
        <dbReference type="Google" id="ProtNLM"/>
    </source>
</evidence>
<reference evidence="3 4" key="1">
    <citation type="submission" date="2017-03" db="EMBL/GenBank/DDBJ databases">
        <title>Whole genome sequences of fourteen strains of Bradyrhizobium canariense and one strain of Bradyrhizobium japonicum isolated from Lupinus (Papilionoideae: Genisteae) species in Algeria.</title>
        <authorList>
            <person name="Crovadore J."/>
            <person name="Chekireb D."/>
            <person name="Brachmann A."/>
            <person name="Chablais R."/>
            <person name="Cochard B."/>
            <person name="Lefort F."/>
        </authorList>
    </citation>
    <scope>NUCLEOTIDE SEQUENCE [LARGE SCALE GENOMIC DNA]</scope>
    <source>
        <strain evidence="3 4">UBMA197</strain>
    </source>
</reference>
<comment type="caution">
    <text evidence="3">The sequence shown here is derived from an EMBL/GenBank/DDBJ whole genome shotgun (WGS) entry which is preliminary data.</text>
</comment>
<name>A0A1Y2JFR1_BRAJP</name>
<dbReference type="Pfam" id="PF14417">
    <property type="entry name" value="MEDS"/>
    <property type="match status" value="1"/>
</dbReference>
<dbReference type="Pfam" id="PF12728">
    <property type="entry name" value="HTH_17"/>
    <property type="match status" value="1"/>
</dbReference>
<protein>
    <recommendedName>
        <fullName evidence="5">Helix-turn-helix domain-containing protein</fullName>
    </recommendedName>
</protein>
<dbReference type="InterPro" id="IPR010093">
    <property type="entry name" value="SinI_DNA-bd"/>
</dbReference>
<evidence type="ECO:0000259" key="2">
    <source>
        <dbReference type="Pfam" id="PF14417"/>
    </source>
</evidence>
<feature type="domain" description="Helix-turn-helix" evidence="1">
    <location>
        <begin position="7"/>
        <end position="57"/>
    </location>
</feature>
<gene>
    <name evidence="3" type="ORF">BSZ19_35450</name>
</gene>
<feature type="domain" description="MEDS" evidence="2">
    <location>
        <begin position="85"/>
        <end position="246"/>
    </location>
</feature>
<sequence>MEDREKLLTLDEAAAFLGVSKVSLRRWTNDGVLGCHRLGPQGRRRFDLEQLKKFAKRDDAGVRPEKEAQFPLHRLGSSTTTATRRHVCVFFRNPVEQWEVFRRYFLHHYRQRQRTFYMHSASAPSRLADWLTTEGIDFDEATRSGLLRLVPADQAYLKPGSFSADSMLAFVRQAIIGMKSEGFTAPLIAGEMDWYFSMAPGVEEIHEYERRLNLLLDEFPEVTIVCQYDISRFDPEATLEACCSHPLMEWRGNLHHGSF</sequence>
<evidence type="ECO:0000259" key="1">
    <source>
        <dbReference type="Pfam" id="PF12728"/>
    </source>
</evidence>
<dbReference type="CDD" id="cd04762">
    <property type="entry name" value="HTH_MerR-trunc"/>
    <property type="match status" value="1"/>
</dbReference>
<dbReference type="InterPro" id="IPR009061">
    <property type="entry name" value="DNA-bd_dom_put_sf"/>
</dbReference>
<dbReference type="InterPro" id="IPR025847">
    <property type="entry name" value="MEDS_domain"/>
</dbReference>
<dbReference type="Gene3D" id="1.10.1660.10">
    <property type="match status" value="1"/>
</dbReference>
<dbReference type="RefSeq" id="WP_085403757.1">
    <property type="nucleotide sequence ID" value="NZ_NAFL01000276.1"/>
</dbReference>
<dbReference type="Proteomes" id="UP000193335">
    <property type="component" value="Unassembled WGS sequence"/>
</dbReference>
<dbReference type="GO" id="GO:0003677">
    <property type="term" value="F:DNA binding"/>
    <property type="evidence" value="ECO:0007669"/>
    <property type="project" value="InterPro"/>
</dbReference>
<dbReference type="SUPFAM" id="SSF46955">
    <property type="entry name" value="Putative DNA-binding domain"/>
    <property type="match status" value="1"/>
</dbReference>
<organism evidence="3 4">
    <name type="scientific">Bradyrhizobium japonicum</name>
    <dbReference type="NCBI Taxonomy" id="375"/>
    <lineage>
        <taxon>Bacteria</taxon>
        <taxon>Pseudomonadati</taxon>
        <taxon>Pseudomonadota</taxon>
        <taxon>Alphaproteobacteria</taxon>
        <taxon>Hyphomicrobiales</taxon>
        <taxon>Nitrobacteraceae</taxon>
        <taxon>Bradyrhizobium</taxon>
    </lineage>
</organism>
<evidence type="ECO:0000313" key="3">
    <source>
        <dbReference type="EMBL" id="OSJ26565.1"/>
    </source>
</evidence>
<dbReference type="AlphaFoldDB" id="A0A1Y2JFR1"/>
<dbReference type="EMBL" id="NAFL01000276">
    <property type="protein sequence ID" value="OSJ26565.1"/>
    <property type="molecule type" value="Genomic_DNA"/>
</dbReference>
<proteinExistence type="predicted"/>
<dbReference type="InterPro" id="IPR041657">
    <property type="entry name" value="HTH_17"/>
</dbReference>
<dbReference type="NCBIfam" id="TIGR01764">
    <property type="entry name" value="excise"/>
    <property type="match status" value="1"/>
</dbReference>
<evidence type="ECO:0000313" key="4">
    <source>
        <dbReference type="Proteomes" id="UP000193335"/>
    </source>
</evidence>
<accession>A0A1Y2JFR1</accession>